<accession>A0A375J928</accession>
<reference evidence="1 2" key="1">
    <citation type="submission" date="2018-01" db="EMBL/GenBank/DDBJ databases">
        <authorList>
            <person name="Gaut B.S."/>
            <person name="Morton B.R."/>
            <person name="Clegg M.T."/>
            <person name="Duvall M.R."/>
        </authorList>
    </citation>
    <scope>NUCLEOTIDE SEQUENCE [LARGE SCALE GENOMIC DNA]</scope>
    <source>
        <strain evidence="1">Cupriavidus taiwanensis cmp 52</strain>
    </source>
</reference>
<protein>
    <submittedName>
        <fullName evidence="1">Uncharacterized protein</fullName>
    </submittedName>
</protein>
<evidence type="ECO:0000313" key="1">
    <source>
        <dbReference type="EMBL" id="SPS00116.1"/>
    </source>
</evidence>
<dbReference type="AlphaFoldDB" id="A0A375J928"/>
<dbReference type="EMBL" id="OVTA01000039">
    <property type="protein sequence ID" value="SPS00116.1"/>
    <property type="molecule type" value="Genomic_DNA"/>
</dbReference>
<dbReference type="Proteomes" id="UP000256805">
    <property type="component" value="Unassembled WGS sequence"/>
</dbReference>
<name>A0A375J928_9BURK</name>
<sequence length="22" mass="2546">MICIYNTAEIKKAEIQEEYAQG</sequence>
<proteinExistence type="predicted"/>
<gene>
    <name evidence="1" type="ORF">CBM2634_B160002</name>
</gene>
<organism evidence="1 2">
    <name type="scientific">Cupriavidus taiwanensis</name>
    <dbReference type="NCBI Taxonomy" id="164546"/>
    <lineage>
        <taxon>Bacteria</taxon>
        <taxon>Pseudomonadati</taxon>
        <taxon>Pseudomonadota</taxon>
        <taxon>Betaproteobacteria</taxon>
        <taxon>Burkholderiales</taxon>
        <taxon>Burkholderiaceae</taxon>
        <taxon>Cupriavidus</taxon>
    </lineage>
</organism>
<evidence type="ECO:0000313" key="2">
    <source>
        <dbReference type="Proteomes" id="UP000256805"/>
    </source>
</evidence>